<dbReference type="Gene3D" id="2.70.150.10">
    <property type="entry name" value="Calcium-transporting ATPase, cytoplasmic transduction domain A"/>
    <property type="match status" value="1"/>
</dbReference>
<evidence type="ECO:0000259" key="7">
    <source>
        <dbReference type="Pfam" id="PF00122"/>
    </source>
</evidence>
<dbReference type="GO" id="GO:0005886">
    <property type="term" value="C:plasma membrane"/>
    <property type="evidence" value="ECO:0007669"/>
    <property type="project" value="TreeGrafter"/>
</dbReference>
<comment type="caution">
    <text evidence="8">The sequence shown here is derived from an EMBL/GenBank/DDBJ whole genome shotgun (WGS) entry which is preliminary data.</text>
</comment>
<evidence type="ECO:0000256" key="1">
    <source>
        <dbReference type="ARBA" id="ARBA00004370"/>
    </source>
</evidence>
<dbReference type="SUPFAM" id="SSF81653">
    <property type="entry name" value="Calcium ATPase, transduction domain A"/>
    <property type="match status" value="1"/>
</dbReference>
<dbReference type="EMBL" id="RXIC02000026">
    <property type="protein sequence ID" value="KAB1202996.1"/>
    <property type="molecule type" value="Genomic_DNA"/>
</dbReference>
<dbReference type="Pfam" id="PF00122">
    <property type="entry name" value="E1-E2_ATPase"/>
    <property type="match status" value="1"/>
</dbReference>
<accession>A0A6A1US55</accession>
<dbReference type="GO" id="GO:0005388">
    <property type="term" value="F:P-type calcium transporter activity"/>
    <property type="evidence" value="ECO:0007669"/>
    <property type="project" value="TreeGrafter"/>
</dbReference>
<organism evidence="8 9">
    <name type="scientific">Morella rubra</name>
    <name type="common">Chinese bayberry</name>
    <dbReference type="NCBI Taxonomy" id="262757"/>
    <lineage>
        <taxon>Eukaryota</taxon>
        <taxon>Viridiplantae</taxon>
        <taxon>Streptophyta</taxon>
        <taxon>Embryophyta</taxon>
        <taxon>Tracheophyta</taxon>
        <taxon>Spermatophyta</taxon>
        <taxon>Magnoliopsida</taxon>
        <taxon>eudicotyledons</taxon>
        <taxon>Gunneridae</taxon>
        <taxon>Pentapetalae</taxon>
        <taxon>rosids</taxon>
        <taxon>fabids</taxon>
        <taxon>Fagales</taxon>
        <taxon>Myricaceae</taxon>
        <taxon>Morella</taxon>
    </lineage>
</organism>
<dbReference type="InterPro" id="IPR036412">
    <property type="entry name" value="HAD-like_sf"/>
</dbReference>
<dbReference type="AlphaFoldDB" id="A0A6A1US55"/>
<name>A0A6A1US55_9ROSI</name>
<dbReference type="SUPFAM" id="SSF56784">
    <property type="entry name" value="HAD-like"/>
    <property type="match status" value="1"/>
</dbReference>
<evidence type="ECO:0000313" key="8">
    <source>
        <dbReference type="EMBL" id="KAB1202996.1"/>
    </source>
</evidence>
<protein>
    <submittedName>
        <fullName evidence="8">Putative calcium-transporting ATPase 13, plasma membrane-type</fullName>
    </submittedName>
</protein>
<reference evidence="8 9" key="1">
    <citation type="journal article" date="2019" name="Plant Biotechnol. J.">
        <title>The red bayberry genome and genetic basis of sex determination.</title>
        <authorList>
            <person name="Jia H.M."/>
            <person name="Jia H.J."/>
            <person name="Cai Q.L."/>
            <person name="Wang Y."/>
            <person name="Zhao H.B."/>
            <person name="Yang W.F."/>
            <person name="Wang G.Y."/>
            <person name="Li Y.H."/>
            <person name="Zhan D.L."/>
            <person name="Shen Y.T."/>
            <person name="Niu Q.F."/>
            <person name="Chang L."/>
            <person name="Qiu J."/>
            <person name="Zhao L."/>
            <person name="Xie H.B."/>
            <person name="Fu W.Y."/>
            <person name="Jin J."/>
            <person name="Li X.W."/>
            <person name="Jiao Y."/>
            <person name="Zhou C.C."/>
            <person name="Tu T."/>
            <person name="Chai C.Y."/>
            <person name="Gao J.L."/>
            <person name="Fan L.J."/>
            <person name="van de Weg E."/>
            <person name="Wang J.Y."/>
            <person name="Gao Z.S."/>
        </authorList>
    </citation>
    <scope>NUCLEOTIDE SEQUENCE [LARGE SCALE GENOMIC DNA]</scope>
    <source>
        <tissue evidence="8">Leaves</tissue>
    </source>
</reference>
<keyword evidence="5 6" id="KW-0472">Membrane</keyword>
<dbReference type="InterPro" id="IPR023299">
    <property type="entry name" value="ATPase_P-typ_cyto_dom_N"/>
</dbReference>
<dbReference type="SUPFAM" id="SSF81660">
    <property type="entry name" value="Metal cation-transporting ATPase, ATP-binding domain N"/>
    <property type="match status" value="1"/>
</dbReference>
<feature type="domain" description="P-type ATPase A" evidence="7">
    <location>
        <begin position="101"/>
        <end position="198"/>
    </location>
</feature>
<keyword evidence="9" id="KW-1185">Reference proteome</keyword>
<evidence type="ECO:0000256" key="2">
    <source>
        <dbReference type="ARBA" id="ARBA00022692"/>
    </source>
</evidence>
<keyword evidence="3" id="KW-0460">Magnesium</keyword>
<dbReference type="PANTHER" id="PTHR24093:SF509">
    <property type="entry name" value="CALCIUM-TRANSPORTING ATPASE"/>
    <property type="match status" value="1"/>
</dbReference>
<evidence type="ECO:0000256" key="4">
    <source>
        <dbReference type="ARBA" id="ARBA00022989"/>
    </source>
</evidence>
<dbReference type="Gene3D" id="3.40.1110.10">
    <property type="entry name" value="Calcium-transporting ATPase, cytoplasmic domain N"/>
    <property type="match status" value="1"/>
</dbReference>
<sequence length="427" mass="48601">MSPPRCRKSGGIANTSDQEDWHISKIHKRRWRLAFTAIHFTRVLTSLSKQKVLDKNGPLLRSLSYVVVDSIPVIAILVVAESPVSNFRQSRQFNKLFIKSSDIKVEVERDGRCQPITIFEVVVGDIVYLEISDQIPADGVFVEGHSLKVDESSRIGENDHIEVDESTPFMLSGTKVLNGFGFMLVTYVGINTVWDEMMDPINWEFNEETPLQERLNKLTLYIGKVGLATAALVLAVMFFCYFTKNTRDDTVNREKQWVVFNLGMAIEEVKHHHETLHVEVFNSQKKRSGVLVKRNREKYMDTHWKGAAEMILAMHSTYYDREGMLKAMDEEERLQLETIIKNMAAKRSVSARVRLAVKSCKAAGVNIKIITGDNMHIARVIAIECGILNPKEDLDNEAVVFNPTPMVRLYELIHQVEFGSDPVMGRM</sequence>
<dbReference type="Pfam" id="PF13246">
    <property type="entry name" value="Cation_ATPase"/>
    <property type="match status" value="1"/>
</dbReference>
<feature type="transmembrane region" description="Helical" evidence="6">
    <location>
        <begin position="221"/>
        <end position="243"/>
    </location>
</feature>
<dbReference type="Gene3D" id="3.40.50.1000">
    <property type="entry name" value="HAD superfamily/HAD-like"/>
    <property type="match status" value="1"/>
</dbReference>
<comment type="subcellular location">
    <subcellularLocation>
        <location evidence="1">Membrane</location>
    </subcellularLocation>
</comment>
<dbReference type="InterPro" id="IPR059000">
    <property type="entry name" value="ATPase_P-type_domA"/>
</dbReference>
<dbReference type="GO" id="GO:0000166">
    <property type="term" value="F:nucleotide binding"/>
    <property type="evidence" value="ECO:0007669"/>
    <property type="project" value="InterPro"/>
</dbReference>
<keyword evidence="2 6" id="KW-0812">Transmembrane</keyword>
<dbReference type="Proteomes" id="UP000516437">
    <property type="component" value="Chromosome 8"/>
</dbReference>
<feature type="transmembrane region" description="Helical" evidence="6">
    <location>
        <begin position="176"/>
        <end position="194"/>
    </location>
</feature>
<dbReference type="PANTHER" id="PTHR24093">
    <property type="entry name" value="CATION TRANSPORTING ATPASE"/>
    <property type="match status" value="1"/>
</dbReference>
<dbReference type="SUPFAM" id="SSF81665">
    <property type="entry name" value="Calcium ATPase, transmembrane domain M"/>
    <property type="match status" value="1"/>
</dbReference>
<dbReference type="InterPro" id="IPR023298">
    <property type="entry name" value="ATPase_P-typ_TM_dom_sf"/>
</dbReference>
<dbReference type="InterPro" id="IPR008250">
    <property type="entry name" value="ATPase_P-typ_transduc_dom_A_sf"/>
</dbReference>
<dbReference type="InterPro" id="IPR023214">
    <property type="entry name" value="HAD_sf"/>
</dbReference>
<evidence type="ECO:0000256" key="3">
    <source>
        <dbReference type="ARBA" id="ARBA00022842"/>
    </source>
</evidence>
<evidence type="ECO:0000256" key="6">
    <source>
        <dbReference type="SAM" id="Phobius"/>
    </source>
</evidence>
<proteinExistence type="predicted"/>
<evidence type="ECO:0000313" key="9">
    <source>
        <dbReference type="Proteomes" id="UP000516437"/>
    </source>
</evidence>
<dbReference type="OrthoDB" id="3352408at2759"/>
<keyword evidence="4 6" id="KW-1133">Transmembrane helix</keyword>
<gene>
    <name evidence="8" type="ORF">CJ030_MR8G024583</name>
</gene>
<evidence type="ECO:0000256" key="5">
    <source>
        <dbReference type="ARBA" id="ARBA00023136"/>
    </source>
</evidence>